<dbReference type="Proteomes" id="UP000308600">
    <property type="component" value="Unassembled WGS sequence"/>
</dbReference>
<evidence type="ECO:0000313" key="2">
    <source>
        <dbReference type="Proteomes" id="UP000308600"/>
    </source>
</evidence>
<organism evidence="1 2">
    <name type="scientific">Pluteus cervinus</name>
    <dbReference type="NCBI Taxonomy" id="181527"/>
    <lineage>
        <taxon>Eukaryota</taxon>
        <taxon>Fungi</taxon>
        <taxon>Dikarya</taxon>
        <taxon>Basidiomycota</taxon>
        <taxon>Agaricomycotina</taxon>
        <taxon>Agaricomycetes</taxon>
        <taxon>Agaricomycetidae</taxon>
        <taxon>Agaricales</taxon>
        <taxon>Pluteineae</taxon>
        <taxon>Pluteaceae</taxon>
        <taxon>Pluteus</taxon>
    </lineage>
</organism>
<accession>A0ACD3AP68</accession>
<protein>
    <submittedName>
        <fullName evidence="1">Uncharacterized protein</fullName>
    </submittedName>
</protein>
<gene>
    <name evidence="1" type="ORF">BDN72DRAFT_899605</name>
</gene>
<sequence length="225" mass="24143">MASVPRAALPLAIFLGGAICLLLCNVSAPSTDAISVFKIEGYSGTITFGIWGFCYPSYVVVDQGIIELAGCTCASVGYVMTDVVKNVLRSTSMQSSLVRSHTGALVLYPIATGLTYASFVSSAVVILGKSVKNGTMSHSTLTILLGLAIYALVVTFVAFLIGFSLCLKVVQQAHRMGDVDFHWGNIVWLTALSLGAHIFNTYQLYSLREHYIENQASEIESEIKA</sequence>
<reference evidence="1 2" key="1">
    <citation type="journal article" date="2019" name="Nat. Ecol. Evol.">
        <title>Megaphylogeny resolves global patterns of mushroom evolution.</title>
        <authorList>
            <person name="Varga T."/>
            <person name="Krizsan K."/>
            <person name="Foldi C."/>
            <person name="Dima B."/>
            <person name="Sanchez-Garcia M."/>
            <person name="Sanchez-Ramirez S."/>
            <person name="Szollosi G.J."/>
            <person name="Szarkandi J.G."/>
            <person name="Papp V."/>
            <person name="Albert L."/>
            <person name="Andreopoulos W."/>
            <person name="Angelini C."/>
            <person name="Antonin V."/>
            <person name="Barry K.W."/>
            <person name="Bougher N.L."/>
            <person name="Buchanan P."/>
            <person name="Buyck B."/>
            <person name="Bense V."/>
            <person name="Catcheside P."/>
            <person name="Chovatia M."/>
            <person name="Cooper J."/>
            <person name="Damon W."/>
            <person name="Desjardin D."/>
            <person name="Finy P."/>
            <person name="Geml J."/>
            <person name="Haridas S."/>
            <person name="Hughes K."/>
            <person name="Justo A."/>
            <person name="Karasinski D."/>
            <person name="Kautmanova I."/>
            <person name="Kiss B."/>
            <person name="Kocsube S."/>
            <person name="Kotiranta H."/>
            <person name="LaButti K.M."/>
            <person name="Lechner B.E."/>
            <person name="Liimatainen K."/>
            <person name="Lipzen A."/>
            <person name="Lukacs Z."/>
            <person name="Mihaltcheva S."/>
            <person name="Morgado L.N."/>
            <person name="Niskanen T."/>
            <person name="Noordeloos M.E."/>
            <person name="Ohm R.A."/>
            <person name="Ortiz-Santana B."/>
            <person name="Ovrebo C."/>
            <person name="Racz N."/>
            <person name="Riley R."/>
            <person name="Savchenko A."/>
            <person name="Shiryaev A."/>
            <person name="Soop K."/>
            <person name="Spirin V."/>
            <person name="Szebenyi C."/>
            <person name="Tomsovsky M."/>
            <person name="Tulloss R.E."/>
            <person name="Uehling J."/>
            <person name="Grigoriev I.V."/>
            <person name="Vagvolgyi C."/>
            <person name="Papp T."/>
            <person name="Martin F.M."/>
            <person name="Miettinen O."/>
            <person name="Hibbett D.S."/>
            <person name="Nagy L.G."/>
        </authorList>
    </citation>
    <scope>NUCLEOTIDE SEQUENCE [LARGE SCALE GENOMIC DNA]</scope>
    <source>
        <strain evidence="1 2">NL-1719</strain>
    </source>
</reference>
<evidence type="ECO:0000313" key="1">
    <source>
        <dbReference type="EMBL" id="TFK66712.1"/>
    </source>
</evidence>
<keyword evidence="2" id="KW-1185">Reference proteome</keyword>
<proteinExistence type="predicted"/>
<dbReference type="EMBL" id="ML208396">
    <property type="protein sequence ID" value="TFK66712.1"/>
    <property type="molecule type" value="Genomic_DNA"/>
</dbReference>
<name>A0ACD3AP68_9AGAR</name>